<evidence type="ECO:0000256" key="1">
    <source>
        <dbReference type="ARBA" id="ARBA00022729"/>
    </source>
</evidence>
<dbReference type="AlphaFoldDB" id="A0A8J7REZ0"/>
<evidence type="ECO:0000256" key="2">
    <source>
        <dbReference type="SAM" id="SignalP"/>
    </source>
</evidence>
<gene>
    <name evidence="4" type="ORF">J5Y06_01110</name>
</gene>
<dbReference type="Proteomes" id="UP000666240">
    <property type="component" value="Unassembled WGS sequence"/>
</dbReference>
<protein>
    <submittedName>
        <fullName evidence="4">DUF4174 domain-containing protein</fullName>
    </submittedName>
</protein>
<feature type="domain" description="DUF4174" evidence="3">
    <location>
        <begin position="26"/>
        <end position="139"/>
    </location>
</feature>
<keyword evidence="1 2" id="KW-0732">Signal</keyword>
<feature type="chain" id="PRO_5035276452" evidence="2">
    <location>
        <begin position="23"/>
        <end position="143"/>
    </location>
</feature>
<dbReference type="EMBL" id="JAGIYY010000001">
    <property type="protein sequence ID" value="MBP0437246.1"/>
    <property type="molecule type" value="Genomic_DNA"/>
</dbReference>
<keyword evidence="5" id="KW-1185">Reference proteome</keyword>
<evidence type="ECO:0000313" key="4">
    <source>
        <dbReference type="EMBL" id="MBP0437246.1"/>
    </source>
</evidence>
<comment type="caution">
    <text evidence="4">The sequence shown here is derived from an EMBL/GenBank/DDBJ whole genome shotgun (WGS) entry which is preliminary data.</text>
</comment>
<dbReference type="InterPro" id="IPR025232">
    <property type="entry name" value="DUF4174"/>
</dbReference>
<evidence type="ECO:0000259" key="3">
    <source>
        <dbReference type="Pfam" id="PF13778"/>
    </source>
</evidence>
<sequence>MLRVLLAGSLLVAALPISGAFADPGPLAAYQWKKRVLLIFGEEAEVAQQDGRFAEQQSQANERDLVVLSIVGNLVADGVSRERLPTASALRTRFRVDENADLTVVLVGKDGGEKLRETELIEPETVFDLIDSMPMRRSEMRDG</sequence>
<dbReference type="Pfam" id="PF13778">
    <property type="entry name" value="DUF4174"/>
    <property type="match status" value="1"/>
</dbReference>
<feature type="signal peptide" evidence="2">
    <location>
        <begin position="1"/>
        <end position="22"/>
    </location>
</feature>
<accession>A0A8J7REZ0</accession>
<name>A0A8J7REZ0_9HYPH</name>
<reference evidence="4" key="1">
    <citation type="submission" date="2021-03" db="EMBL/GenBank/DDBJ databases">
        <title>Genome sequencing and assembly of Tianweitania sediminis.</title>
        <authorList>
            <person name="Chhetri G."/>
        </authorList>
    </citation>
    <scope>NUCLEOTIDE SEQUENCE</scope>
    <source>
        <strain evidence="4">Z8</strain>
    </source>
</reference>
<proteinExistence type="predicted"/>
<organism evidence="4 5">
    <name type="scientific">Tianweitania sediminis</name>
    <dbReference type="NCBI Taxonomy" id="1502156"/>
    <lineage>
        <taxon>Bacteria</taxon>
        <taxon>Pseudomonadati</taxon>
        <taxon>Pseudomonadota</taxon>
        <taxon>Alphaproteobacteria</taxon>
        <taxon>Hyphomicrobiales</taxon>
        <taxon>Phyllobacteriaceae</taxon>
        <taxon>Tianweitania</taxon>
    </lineage>
</organism>
<evidence type="ECO:0000313" key="5">
    <source>
        <dbReference type="Proteomes" id="UP000666240"/>
    </source>
</evidence>
<dbReference type="RefSeq" id="WP_209333271.1">
    <property type="nucleotide sequence ID" value="NZ_JAGIYY010000001.1"/>
</dbReference>